<dbReference type="InterPro" id="IPR036048">
    <property type="entry name" value="Interleukin_8-like_sf"/>
</dbReference>
<evidence type="ECO:0000259" key="8">
    <source>
        <dbReference type="SMART" id="SM00199"/>
    </source>
</evidence>
<dbReference type="SMART" id="SM00199">
    <property type="entry name" value="SCY"/>
    <property type="match status" value="1"/>
</dbReference>
<sequence length="72" mass="8409">PAPYTPYECCFGYIKGALRLHNLVDFYSTPRECFSPATVFETKKGDKICANPEDKWVKRAVRELQKRKRLRA</sequence>
<evidence type="ECO:0000256" key="3">
    <source>
        <dbReference type="ARBA" id="ARBA00022500"/>
    </source>
</evidence>
<name>A0A7K7DX38_9SYLV</name>
<organism evidence="9 10">
    <name type="scientific">Sylvia atricapilla</name>
    <name type="common">blackcap</name>
    <dbReference type="NCBI Taxonomy" id="48155"/>
    <lineage>
        <taxon>Eukaryota</taxon>
        <taxon>Metazoa</taxon>
        <taxon>Chordata</taxon>
        <taxon>Craniata</taxon>
        <taxon>Vertebrata</taxon>
        <taxon>Euteleostomi</taxon>
        <taxon>Archelosauria</taxon>
        <taxon>Archosauria</taxon>
        <taxon>Dinosauria</taxon>
        <taxon>Saurischia</taxon>
        <taxon>Theropoda</taxon>
        <taxon>Coelurosauria</taxon>
        <taxon>Aves</taxon>
        <taxon>Neognathae</taxon>
        <taxon>Neoaves</taxon>
        <taxon>Telluraves</taxon>
        <taxon>Australaves</taxon>
        <taxon>Passeriformes</taxon>
        <taxon>Sylvioidea</taxon>
        <taxon>Sylviidae</taxon>
        <taxon>Sylviinae</taxon>
        <taxon>Sylvia</taxon>
    </lineage>
</organism>
<dbReference type="Gene3D" id="2.40.50.40">
    <property type="match status" value="1"/>
</dbReference>
<evidence type="ECO:0000256" key="1">
    <source>
        <dbReference type="ARBA" id="ARBA00004613"/>
    </source>
</evidence>
<evidence type="ECO:0000256" key="5">
    <source>
        <dbReference type="ARBA" id="ARBA00022525"/>
    </source>
</evidence>
<dbReference type="FunFam" id="2.40.50.40:FF:000002">
    <property type="entry name" value="C-C motif chemokine"/>
    <property type="match status" value="1"/>
</dbReference>
<dbReference type="CDD" id="cd00272">
    <property type="entry name" value="Chemokine_CC"/>
    <property type="match status" value="1"/>
</dbReference>
<evidence type="ECO:0000256" key="6">
    <source>
        <dbReference type="ARBA" id="ARBA00022729"/>
    </source>
</evidence>
<dbReference type="InterPro" id="IPR039809">
    <property type="entry name" value="Chemokine_b/g/d"/>
</dbReference>
<keyword evidence="6" id="KW-0732">Signal</keyword>
<proteinExistence type="inferred from homology"/>
<gene>
    <name evidence="9" type="primary">Ccl14</name>
    <name evidence="9" type="ORF">SYLATR_R01065</name>
</gene>
<feature type="domain" description="Chemokine interleukin-8-like" evidence="8">
    <location>
        <begin position="6"/>
        <end position="64"/>
    </location>
</feature>
<comment type="caution">
    <text evidence="9">The sequence shown here is derived from an EMBL/GenBank/DDBJ whole genome shotgun (WGS) entry which is preliminary data.</text>
</comment>
<comment type="similarity">
    <text evidence="2">Belongs to the intercrine beta (chemokine CC) family.</text>
</comment>
<accession>A0A7K7DX38</accession>
<evidence type="ECO:0000313" key="9">
    <source>
        <dbReference type="EMBL" id="NWY37619.1"/>
    </source>
</evidence>
<keyword evidence="4" id="KW-0202">Cytokine</keyword>
<keyword evidence="5" id="KW-0964">Secreted</keyword>
<evidence type="ECO:0000256" key="4">
    <source>
        <dbReference type="ARBA" id="ARBA00022514"/>
    </source>
</evidence>
<dbReference type="GO" id="GO:0006954">
    <property type="term" value="P:inflammatory response"/>
    <property type="evidence" value="ECO:0007669"/>
    <property type="project" value="UniProtKB-KW"/>
</dbReference>
<keyword evidence="7" id="KW-0395">Inflammatory response</keyword>
<dbReference type="SUPFAM" id="SSF54117">
    <property type="entry name" value="Interleukin 8-like chemokines"/>
    <property type="match status" value="1"/>
</dbReference>
<dbReference type="AlphaFoldDB" id="A0A7K7DX38"/>
<evidence type="ECO:0000256" key="7">
    <source>
        <dbReference type="ARBA" id="ARBA00023198"/>
    </source>
</evidence>
<feature type="non-terminal residue" evidence="9">
    <location>
        <position position="1"/>
    </location>
</feature>
<dbReference type="EMBL" id="VZSL01000018">
    <property type="protein sequence ID" value="NWY37619.1"/>
    <property type="molecule type" value="Genomic_DNA"/>
</dbReference>
<protein>
    <submittedName>
        <fullName evidence="9">CCL14 protein</fullName>
    </submittedName>
</protein>
<keyword evidence="10" id="KW-1185">Reference proteome</keyword>
<evidence type="ECO:0000313" key="10">
    <source>
        <dbReference type="Proteomes" id="UP000573818"/>
    </source>
</evidence>
<dbReference type="GO" id="GO:0008009">
    <property type="term" value="F:chemokine activity"/>
    <property type="evidence" value="ECO:0007669"/>
    <property type="project" value="InterPro"/>
</dbReference>
<reference evidence="9 10" key="1">
    <citation type="submission" date="2019-09" db="EMBL/GenBank/DDBJ databases">
        <title>Bird 10,000 Genomes (B10K) Project - Family phase.</title>
        <authorList>
            <person name="Zhang G."/>
        </authorList>
    </citation>
    <scope>NUCLEOTIDE SEQUENCE [LARGE SCALE GENOMIC DNA]</scope>
    <source>
        <strain evidence="9">OUT-0013</strain>
        <tissue evidence="9">Blood</tissue>
    </source>
</reference>
<comment type="subcellular location">
    <subcellularLocation>
        <location evidence="1">Secreted</location>
    </subcellularLocation>
</comment>
<dbReference type="InterPro" id="IPR001811">
    <property type="entry name" value="Chemokine_IL8-like_dom"/>
</dbReference>
<dbReference type="GO" id="GO:0005615">
    <property type="term" value="C:extracellular space"/>
    <property type="evidence" value="ECO:0007669"/>
    <property type="project" value="UniProtKB-KW"/>
</dbReference>
<keyword evidence="3" id="KW-0145">Chemotaxis</keyword>
<feature type="non-terminal residue" evidence="9">
    <location>
        <position position="72"/>
    </location>
</feature>
<dbReference type="PANTHER" id="PTHR12015">
    <property type="entry name" value="SMALL INDUCIBLE CYTOKINE A"/>
    <property type="match status" value="1"/>
</dbReference>
<dbReference type="PANTHER" id="PTHR12015:SF111">
    <property type="entry name" value="C-C MOTIF CHEMOKINE 17"/>
    <property type="match status" value="1"/>
</dbReference>
<dbReference type="GO" id="GO:0006955">
    <property type="term" value="P:immune response"/>
    <property type="evidence" value="ECO:0007669"/>
    <property type="project" value="InterPro"/>
</dbReference>
<dbReference type="Proteomes" id="UP000573818">
    <property type="component" value="Unassembled WGS sequence"/>
</dbReference>
<dbReference type="Pfam" id="PF00048">
    <property type="entry name" value="IL8"/>
    <property type="match status" value="1"/>
</dbReference>
<evidence type="ECO:0000256" key="2">
    <source>
        <dbReference type="ARBA" id="ARBA00010868"/>
    </source>
</evidence>